<reference evidence="3 4" key="1">
    <citation type="submission" date="2016-05" db="EMBL/GenBank/DDBJ databases">
        <authorList>
            <person name="Gu J."/>
        </authorList>
    </citation>
    <scope>NUCLEOTIDE SEQUENCE [LARGE SCALE GENOMIC DNA]</scope>
    <source>
        <strain evidence="3 4">ACCC40021</strain>
    </source>
</reference>
<organism evidence="3 4">
    <name type="scientific">Streptomyces alfalfae</name>
    <dbReference type="NCBI Taxonomy" id="1642299"/>
    <lineage>
        <taxon>Bacteria</taxon>
        <taxon>Bacillati</taxon>
        <taxon>Actinomycetota</taxon>
        <taxon>Actinomycetes</taxon>
        <taxon>Kitasatosporales</taxon>
        <taxon>Streptomycetaceae</taxon>
        <taxon>Streptomyces</taxon>
    </lineage>
</organism>
<feature type="region of interest" description="Disordered" evidence="1">
    <location>
        <begin position="36"/>
        <end position="57"/>
    </location>
</feature>
<dbReference type="RefSeq" id="WP_076686130.1">
    <property type="nucleotide sequence ID" value="NZ_CP015588.1"/>
</dbReference>
<evidence type="ECO:0000256" key="1">
    <source>
        <dbReference type="SAM" id="MobiDB-lite"/>
    </source>
</evidence>
<feature type="chain" id="PRO_5047041524" description="Lipoprotein" evidence="2">
    <location>
        <begin position="27"/>
        <end position="140"/>
    </location>
</feature>
<feature type="region of interest" description="Disordered" evidence="1">
    <location>
        <begin position="80"/>
        <end position="99"/>
    </location>
</feature>
<sequence length="140" mass="14854">MRHTTVTLLTTCLLLAAATVSCSKSADENARDCATALTKRTGGDSADTPTVSEAEKRTDALDDTLAGMVRAGHASLAKDAADAVEKKSKKGQSRPEACEPLAEDDYKALLMAKAIDGLGWTDKDGKFDKNKMLDGISKYE</sequence>
<name>A0ABN4VUV4_9ACTN</name>
<evidence type="ECO:0000313" key="3">
    <source>
        <dbReference type="EMBL" id="APY88184.1"/>
    </source>
</evidence>
<accession>A0ABN4VUV4</accession>
<protein>
    <recommendedName>
        <fullName evidence="5">Lipoprotein</fullName>
    </recommendedName>
</protein>
<keyword evidence="4" id="KW-1185">Reference proteome</keyword>
<gene>
    <name evidence="3" type="ORF">A7J05_23065</name>
</gene>
<evidence type="ECO:0000313" key="4">
    <source>
        <dbReference type="Proteomes" id="UP000187191"/>
    </source>
</evidence>
<evidence type="ECO:0000256" key="2">
    <source>
        <dbReference type="SAM" id="SignalP"/>
    </source>
</evidence>
<evidence type="ECO:0008006" key="5">
    <source>
        <dbReference type="Google" id="ProtNLM"/>
    </source>
</evidence>
<feature type="region of interest" description="Disordered" evidence="1">
    <location>
        <begin position="120"/>
        <end position="140"/>
    </location>
</feature>
<keyword evidence="2" id="KW-0732">Signal</keyword>
<feature type="compositionally biased region" description="Basic and acidic residues" evidence="1">
    <location>
        <begin position="121"/>
        <end position="140"/>
    </location>
</feature>
<dbReference type="EMBL" id="CP015588">
    <property type="protein sequence ID" value="APY88184.1"/>
    <property type="molecule type" value="Genomic_DNA"/>
</dbReference>
<feature type="signal peptide" evidence="2">
    <location>
        <begin position="1"/>
        <end position="26"/>
    </location>
</feature>
<proteinExistence type="predicted"/>
<dbReference type="Proteomes" id="UP000187191">
    <property type="component" value="Chromosome"/>
</dbReference>
<dbReference type="PROSITE" id="PS51257">
    <property type="entry name" value="PROKAR_LIPOPROTEIN"/>
    <property type="match status" value="1"/>
</dbReference>